<dbReference type="OrthoDB" id="9816308at2"/>
<dbReference type="InterPro" id="IPR009056">
    <property type="entry name" value="Cyt_c-like_dom"/>
</dbReference>
<dbReference type="InterPro" id="IPR022409">
    <property type="entry name" value="PKD/Chitinase_dom"/>
</dbReference>
<dbReference type="STRING" id="634771.SAMN04488128_102613"/>
<dbReference type="Pfam" id="PF00801">
    <property type="entry name" value="PKD"/>
    <property type="match status" value="1"/>
</dbReference>
<dbReference type="SUPFAM" id="SSF49299">
    <property type="entry name" value="PKD domain"/>
    <property type="match status" value="1"/>
</dbReference>
<dbReference type="InterPro" id="IPR035986">
    <property type="entry name" value="PKD_dom_sf"/>
</dbReference>
<name>A0A1T4QWL4_9BACT</name>
<keyword evidence="3 6" id="KW-0479">Metal-binding</keyword>
<dbReference type="Gene3D" id="3.40.50.880">
    <property type="match status" value="1"/>
</dbReference>
<feature type="binding site" description="covalent" evidence="6">
    <location>
        <position position="881"/>
    </location>
    <ligand>
        <name>heme c</name>
        <dbReference type="ChEBI" id="CHEBI:61717"/>
    </ligand>
</feature>
<gene>
    <name evidence="11" type="ORF">SAMN04488128_102613</name>
</gene>
<keyword evidence="1" id="KW-0813">Transport</keyword>
<dbReference type="AlphaFoldDB" id="A0A1T4QWL4"/>
<feature type="compositionally biased region" description="Basic and acidic residues" evidence="7">
    <location>
        <begin position="426"/>
        <end position="439"/>
    </location>
</feature>
<dbReference type="Pfam" id="PF00034">
    <property type="entry name" value="Cytochrom_C"/>
    <property type="match status" value="1"/>
</dbReference>
<evidence type="ECO:0000313" key="12">
    <source>
        <dbReference type="Proteomes" id="UP000190367"/>
    </source>
</evidence>
<dbReference type="Gene3D" id="2.60.40.10">
    <property type="entry name" value="Immunoglobulins"/>
    <property type="match status" value="1"/>
</dbReference>
<dbReference type="PRINTS" id="PR00606">
    <property type="entry name" value="CYTCHROMECID"/>
</dbReference>
<dbReference type="Gene3D" id="1.10.760.10">
    <property type="entry name" value="Cytochrome c-like domain"/>
    <property type="match status" value="1"/>
</dbReference>
<dbReference type="Pfam" id="PF06283">
    <property type="entry name" value="ThuA"/>
    <property type="match status" value="1"/>
</dbReference>
<dbReference type="PANTHER" id="PTHR40469:SF2">
    <property type="entry name" value="GALACTOSE-BINDING DOMAIN-LIKE SUPERFAMILY PROTEIN"/>
    <property type="match status" value="1"/>
</dbReference>
<feature type="region of interest" description="Disordered" evidence="7">
    <location>
        <begin position="421"/>
        <end position="444"/>
    </location>
</feature>
<dbReference type="InterPro" id="IPR036909">
    <property type="entry name" value="Cyt_c-like_dom_sf"/>
</dbReference>
<dbReference type="InterPro" id="IPR013783">
    <property type="entry name" value="Ig-like_fold"/>
</dbReference>
<evidence type="ECO:0000256" key="6">
    <source>
        <dbReference type="PIRSR" id="PIRSR602324-1"/>
    </source>
</evidence>
<evidence type="ECO:0000259" key="9">
    <source>
        <dbReference type="PROSITE" id="PS50093"/>
    </source>
</evidence>
<feature type="binding site" description="covalent" evidence="6">
    <location>
        <position position="926"/>
    </location>
    <ligand>
        <name>heme c</name>
        <dbReference type="ChEBI" id="CHEBI:61717"/>
    </ligand>
</feature>
<evidence type="ECO:0000259" key="10">
    <source>
        <dbReference type="PROSITE" id="PS51007"/>
    </source>
</evidence>
<evidence type="ECO:0000313" key="11">
    <source>
        <dbReference type="EMBL" id="SKA07708.1"/>
    </source>
</evidence>
<dbReference type="PROSITE" id="PS51257">
    <property type="entry name" value="PROKAR_LIPOPROTEIN"/>
    <property type="match status" value="1"/>
</dbReference>
<dbReference type="SUPFAM" id="SSF50952">
    <property type="entry name" value="Soluble quinoprotein glucose dehydrogenase"/>
    <property type="match status" value="1"/>
</dbReference>
<protein>
    <submittedName>
        <fullName evidence="11">Glucose/arabinose dehydrogenase, beta-propeller fold</fullName>
    </submittedName>
</protein>
<evidence type="ECO:0000256" key="2">
    <source>
        <dbReference type="ARBA" id="ARBA00022617"/>
    </source>
</evidence>
<dbReference type="InterPro" id="IPR012938">
    <property type="entry name" value="Glc/Sorbosone_DH"/>
</dbReference>
<dbReference type="RefSeq" id="WP_078669141.1">
    <property type="nucleotide sequence ID" value="NZ_FUWZ01000002.1"/>
</dbReference>
<keyword evidence="12" id="KW-1185">Reference proteome</keyword>
<feature type="domain" description="PKD" evidence="9">
    <location>
        <begin position="708"/>
        <end position="790"/>
    </location>
</feature>
<dbReference type="InterPro" id="IPR029062">
    <property type="entry name" value="Class_I_gatase-like"/>
</dbReference>
<dbReference type="EMBL" id="FUWZ01000002">
    <property type="protein sequence ID" value="SKA07708.1"/>
    <property type="molecule type" value="Genomic_DNA"/>
</dbReference>
<feature type="signal peptide" evidence="8">
    <location>
        <begin position="1"/>
        <end position="17"/>
    </location>
</feature>
<evidence type="ECO:0000256" key="1">
    <source>
        <dbReference type="ARBA" id="ARBA00022448"/>
    </source>
</evidence>
<dbReference type="PROSITE" id="PS51007">
    <property type="entry name" value="CYTC"/>
    <property type="match status" value="1"/>
</dbReference>
<keyword evidence="4" id="KW-0249">Electron transport</keyword>
<dbReference type="InterPro" id="IPR029010">
    <property type="entry name" value="ThuA-like"/>
</dbReference>
<comment type="PTM">
    <text evidence="6">Binds 1 heme c group covalently per subunit.</text>
</comment>
<dbReference type="Proteomes" id="UP000190367">
    <property type="component" value="Unassembled WGS sequence"/>
</dbReference>
<dbReference type="InterPro" id="IPR011041">
    <property type="entry name" value="Quinoprot_gluc/sorb_DH_b-prop"/>
</dbReference>
<dbReference type="SUPFAM" id="SSF46626">
    <property type="entry name" value="Cytochrome c"/>
    <property type="match status" value="1"/>
</dbReference>
<reference evidence="12" key="1">
    <citation type="submission" date="2017-02" db="EMBL/GenBank/DDBJ databases">
        <authorList>
            <person name="Varghese N."/>
            <person name="Submissions S."/>
        </authorList>
    </citation>
    <scope>NUCLEOTIDE SEQUENCE [LARGE SCALE GENOMIC DNA]</scope>
    <source>
        <strain evidence="12">DSM 22224</strain>
    </source>
</reference>
<dbReference type="CDD" id="cd00146">
    <property type="entry name" value="PKD"/>
    <property type="match status" value="1"/>
</dbReference>
<dbReference type="GO" id="GO:0005506">
    <property type="term" value="F:iron ion binding"/>
    <property type="evidence" value="ECO:0007669"/>
    <property type="project" value="InterPro"/>
</dbReference>
<feature type="domain" description="Cytochrome c" evidence="10">
    <location>
        <begin position="853"/>
        <end position="948"/>
    </location>
</feature>
<feature type="binding site" description="covalent" evidence="6">
    <location>
        <position position="877"/>
    </location>
    <ligand>
        <name>heme c</name>
        <dbReference type="ChEBI" id="CHEBI:61717"/>
    </ligand>
</feature>
<dbReference type="PANTHER" id="PTHR40469">
    <property type="entry name" value="SECRETED GLYCOSYL HYDROLASE"/>
    <property type="match status" value="1"/>
</dbReference>
<keyword evidence="2 6" id="KW-0349">Heme</keyword>
<evidence type="ECO:0000256" key="4">
    <source>
        <dbReference type="ARBA" id="ARBA00022982"/>
    </source>
</evidence>
<evidence type="ECO:0000256" key="8">
    <source>
        <dbReference type="SAM" id="SignalP"/>
    </source>
</evidence>
<dbReference type="SMART" id="SM00089">
    <property type="entry name" value="PKD"/>
    <property type="match status" value="1"/>
</dbReference>
<dbReference type="PROSITE" id="PS50093">
    <property type="entry name" value="PKD"/>
    <property type="match status" value="1"/>
</dbReference>
<dbReference type="Pfam" id="PF07995">
    <property type="entry name" value="GSDH"/>
    <property type="match status" value="1"/>
</dbReference>
<keyword evidence="5 6" id="KW-0408">Iron</keyword>
<evidence type="ECO:0000256" key="7">
    <source>
        <dbReference type="SAM" id="MobiDB-lite"/>
    </source>
</evidence>
<dbReference type="InterPro" id="IPR000601">
    <property type="entry name" value="PKD_dom"/>
</dbReference>
<evidence type="ECO:0000256" key="5">
    <source>
        <dbReference type="ARBA" id="ARBA00023004"/>
    </source>
</evidence>
<dbReference type="GO" id="GO:0020037">
    <property type="term" value="F:heme binding"/>
    <property type="evidence" value="ECO:0007669"/>
    <property type="project" value="InterPro"/>
</dbReference>
<feature type="chain" id="PRO_5011961846" evidence="8">
    <location>
        <begin position="18"/>
        <end position="1135"/>
    </location>
</feature>
<sequence>MKQTIKLFLLLALVATAGCNKSRPGQPKVLVFTKTTAFRHASIPAGIAAMQKLGKENGFVVDTTENADRFNEDSLQQYAAVIFLNTTGDVLNTAQEADFERYIQAGGGYVGVHAATDTEYEWGWYNHLAGAYFLSHPPGTHKATVEVVNKSFPATAGLPDKFEHTDEWYNFKKRDTTTTILMKVDEKTYEGGTMNNDHPVSWYHEYDGGRAFYTALGHTEESYSDSLFLKHVLGGIQYAIGKNLVLDYSKATTLRTPDENRFTKQVLTSGQFFEPTEMTILPNLDILVAQRRGELLLYKQADKTLTQVGFLKVYHKTDVPNVNAEEGFLGLAADPDYKDNHYIYVMYSPIDTSVNRLSRFKFENNQLDMSSEKVVLQFYSQRNICCHTGGSIAFGPDKLLYVSTGDNTTPFDEAGQKYVSNGYGPTDDRPGHEQYDGRRSSANTNDLRGKVLRIKVAPDGSYSIPEGNLFPKGTAGTRPEIYAMGTRNPYRISIDRKTGYLYWGEVGPDANNDDPNRGPRGYDEVNQAKKPGNYGYPMFIADNKPYHAYNYETGETGPAYDPKKPVNNSRNNTGIKELPPAVPAFIWYPYGKSDEFPIVGSGGRNAEAGPVYYSEFYPKETRFPDYYNGKLFIYDWIRGWIMAVTMDKNGDFSKMERFMPGTKLNAPIDMEMGPDGRLYVLEYGNGWFSKNPDAALARIDYNGGNRAPKAEIHSTQLTGALPFKVKLSAEGSIDPDGDKLTYLWYFGNGTKKETTEPFVEVTYTTAGEYNAYVEVQDGKGGKTKSKDIALYAGNETPQVNITLQGNQMFYFPGKQVRYAVTVSDKEDGNSADGKLDASNIFVKADYVQGSDKAAMPQGHQIVTGAIAGKNIMEVSDCKTCHKPDEKSIGPSFKQITEKYQNDPAAPDALAKKIINGGGGVWGETAMSAHPGISNGEAHQLVEYIFSLGGNAPKIASLPVTGSLDPTLGNELKDNGVLLLLASYTDKGAAGIKPITGSAAAQLLNPRLPAAGYSKADGVSTFEVNGMKLLIPATANGWVVYNDLDLTNVNGLDVTYMVQDPQQQGFIVEAFLDNANGTRLGETTIGPGAQAKVPNKAGISFTPVTDGKKHHLYFKIRPTDPGKQVPLGIVSFTLRG</sequence>
<dbReference type="SUPFAM" id="SSF52317">
    <property type="entry name" value="Class I glutamine amidotransferase-like"/>
    <property type="match status" value="1"/>
</dbReference>
<proteinExistence type="predicted"/>
<dbReference type="InterPro" id="IPR002324">
    <property type="entry name" value="Cyt_c_ID"/>
</dbReference>
<dbReference type="GO" id="GO:0009055">
    <property type="term" value="F:electron transfer activity"/>
    <property type="evidence" value="ECO:0007669"/>
    <property type="project" value="InterPro"/>
</dbReference>
<keyword evidence="8" id="KW-0732">Signal</keyword>
<accession>A0A1T4QWL4</accession>
<evidence type="ECO:0000256" key="3">
    <source>
        <dbReference type="ARBA" id="ARBA00022723"/>
    </source>
</evidence>
<dbReference type="Gene3D" id="2.120.10.30">
    <property type="entry name" value="TolB, C-terminal domain"/>
    <property type="match status" value="1"/>
</dbReference>
<dbReference type="InterPro" id="IPR011042">
    <property type="entry name" value="6-blade_b-propeller_TolB-like"/>
</dbReference>
<organism evidence="11 12">
    <name type="scientific">Chitinophaga eiseniae</name>
    <dbReference type="NCBI Taxonomy" id="634771"/>
    <lineage>
        <taxon>Bacteria</taxon>
        <taxon>Pseudomonadati</taxon>
        <taxon>Bacteroidota</taxon>
        <taxon>Chitinophagia</taxon>
        <taxon>Chitinophagales</taxon>
        <taxon>Chitinophagaceae</taxon>
        <taxon>Chitinophaga</taxon>
    </lineage>
</organism>